<dbReference type="AlphaFoldDB" id="W4KJ68"/>
<dbReference type="STRING" id="747525.W4KJ68"/>
<gene>
    <name evidence="2" type="ORF">HETIRDRAFT_379854</name>
</gene>
<keyword evidence="1" id="KW-0472">Membrane</keyword>
<dbReference type="RefSeq" id="XP_009542582.1">
    <property type="nucleotide sequence ID" value="XM_009544287.1"/>
</dbReference>
<proteinExistence type="predicted"/>
<dbReference type="InParanoid" id="W4KJ68"/>
<dbReference type="OrthoDB" id="3188789at2759"/>
<dbReference type="EMBL" id="KI925455">
    <property type="protein sequence ID" value="ETW85754.1"/>
    <property type="molecule type" value="Genomic_DNA"/>
</dbReference>
<feature type="transmembrane region" description="Helical" evidence="1">
    <location>
        <begin position="126"/>
        <end position="149"/>
    </location>
</feature>
<feature type="transmembrane region" description="Helical" evidence="1">
    <location>
        <begin position="6"/>
        <end position="27"/>
    </location>
</feature>
<dbReference type="Proteomes" id="UP000030671">
    <property type="component" value="Unassembled WGS sequence"/>
</dbReference>
<organism evidence="2 3">
    <name type="scientific">Heterobasidion irregulare (strain TC 32-1)</name>
    <dbReference type="NCBI Taxonomy" id="747525"/>
    <lineage>
        <taxon>Eukaryota</taxon>
        <taxon>Fungi</taxon>
        <taxon>Dikarya</taxon>
        <taxon>Basidiomycota</taxon>
        <taxon>Agaricomycotina</taxon>
        <taxon>Agaricomycetes</taxon>
        <taxon>Russulales</taxon>
        <taxon>Bondarzewiaceae</taxon>
        <taxon>Heterobasidion</taxon>
        <taxon>Heterobasidion annosum species complex</taxon>
    </lineage>
</organism>
<dbReference type="HOGENOM" id="CLU_051224_1_0_1"/>
<accession>W4KJ68</accession>
<sequence>MSSPFIIIRIVFLSLLVYLNSLVLVFAAWNIGATNSVGILVHGAAIFLIFNACAIFLFVIVALAPLVVPKASTAFVGFECGWTGVLSVLQLGASISATISGPPALCIPRAPFSVCASATILVPISWLAAILMFGYFVMIFGAAIAHLSLHPFIWTRSFYSIPWFVGPEVTRSSAPQLPPLLLHDPIRHSIIQGTYTSQGLPPWDIEKNLQPPPLLKVRSLASIVGANSPLTSIFHRTRPTASNLSLSPVITQSTGEGEKVPAWYARQKPFRPGRDLPFTIDTVSPSAYLPEASTSVSKGKKRDPMEGSGFVKMTKEEKPFQGSSIYPEKETRLLYPYPRPVPAPSDPDKPIDMGRMTQWMEADAARGITLSDMPRPQSWERELYKK</sequence>
<dbReference type="GeneID" id="20671993"/>
<keyword evidence="1" id="KW-1133">Transmembrane helix</keyword>
<evidence type="ECO:0008006" key="4">
    <source>
        <dbReference type="Google" id="ProtNLM"/>
    </source>
</evidence>
<feature type="transmembrane region" description="Helical" evidence="1">
    <location>
        <begin position="39"/>
        <end position="68"/>
    </location>
</feature>
<dbReference type="eggNOG" id="ENOG502SRMA">
    <property type="taxonomic scope" value="Eukaryota"/>
</dbReference>
<evidence type="ECO:0000313" key="2">
    <source>
        <dbReference type="EMBL" id="ETW85754.1"/>
    </source>
</evidence>
<dbReference type="KEGG" id="hir:HETIRDRAFT_379854"/>
<evidence type="ECO:0000256" key="1">
    <source>
        <dbReference type="SAM" id="Phobius"/>
    </source>
</evidence>
<reference evidence="2 3" key="1">
    <citation type="journal article" date="2012" name="New Phytol.">
        <title>Insight into trade-off between wood decay and parasitism from the genome of a fungal forest pathogen.</title>
        <authorList>
            <person name="Olson A."/>
            <person name="Aerts A."/>
            <person name="Asiegbu F."/>
            <person name="Belbahri L."/>
            <person name="Bouzid O."/>
            <person name="Broberg A."/>
            <person name="Canback B."/>
            <person name="Coutinho P.M."/>
            <person name="Cullen D."/>
            <person name="Dalman K."/>
            <person name="Deflorio G."/>
            <person name="van Diepen L.T."/>
            <person name="Dunand C."/>
            <person name="Duplessis S."/>
            <person name="Durling M."/>
            <person name="Gonthier P."/>
            <person name="Grimwood J."/>
            <person name="Fossdal C.G."/>
            <person name="Hansson D."/>
            <person name="Henrissat B."/>
            <person name="Hietala A."/>
            <person name="Himmelstrand K."/>
            <person name="Hoffmeister D."/>
            <person name="Hogberg N."/>
            <person name="James T.Y."/>
            <person name="Karlsson M."/>
            <person name="Kohler A."/>
            <person name="Kues U."/>
            <person name="Lee Y.H."/>
            <person name="Lin Y.C."/>
            <person name="Lind M."/>
            <person name="Lindquist E."/>
            <person name="Lombard V."/>
            <person name="Lucas S."/>
            <person name="Lunden K."/>
            <person name="Morin E."/>
            <person name="Murat C."/>
            <person name="Park J."/>
            <person name="Raffaello T."/>
            <person name="Rouze P."/>
            <person name="Salamov A."/>
            <person name="Schmutz J."/>
            <person name="Solheim H."/>
            <person name="Stahlberg J."/>
            <person name="Velez H."/>
            <person name="de Vries R.P."/>
            <person name="Wiebenga A."/>
            <person name="Woodward S."/>
            <person name="Yakovlev I."/>
            <person name="Garbelotto M."/>
            <person name="Martin F."/>
            <person name="Grigoriev I.V."/>
            <person name="Stenlid J."/>
        </authorList>
    </citation>
    <scope>NUCLEOTIDE SEQUENCE [LARGE SCALE GENOMIC DNA]</scope>
    <source>
        <strain evidence="2 3">TC 32-1</strain>
    </source>
</reference>
<evidence type="ECO:0000313" key="3">
    <source>
        <dbReference type="Proteomes" id="UP000030671"/>
    </source>
</evidence>
<name>W4KJ68_HETIT</name>
<protein>
    <recommendedName>
        <fullName evidence="4">Transmembrane protein</fullName>
    </recommendedName>
</protein>
<keyword evidence="1" id="KW-0812">Transmembrane</keyword>
<keyword evidence="3" id="KW-1185">Reference proteome</keyword>